<reference evidence="2" key="2">
    <citation type="submission" date="2023-03" db="EMBL/GenBank/DDBJ databases">
        <authorList>
            <person name="Inwood S.N."/>
            <person name="Skelly J.G."/>
            <person name="Guhlin J."/>
            <person name="Harrop T.W.R."/>
            <person name="Goldson S.G."/>
            <person name="Dearden P.K."/>
        </authorList>
    </citation>
    <scope>NUCLEOTIDE SEQUENCE</scope>
    <source>
        <strain evidence="2">Lincoln</strain>
        <tissue evidence="2">Whole body</tissue>
    </source>
</reference>
<protein>
    <submittedName>
        <fullName evidence="2">Uncharacterized protein</fullName>
    </submittedName>
</protein>
<evidence type="ECO:0000313" key="3">
    <source>
        <dbReference type="Proteomes" id="UP001168972"/>
    </source>
</evidence>
<sequence>MFQLIIFIGGLVGVTLASPQWYNSGEFNSGNGFGGHFGGGHHYGGGAPLGPDGRVIDTPEVQHLKSSHLAKLAEAAARAPKIQSHYDVHDGGYNFDNHNNHGSYEHSGSYEGPRYQYVDKNYINYTICK</sequence>
<name>A0AA39KMT9_MICHY</name>
<keyword evidence="3" id="KW-1185">Reference proteome</keyword>
<reference evidence="2" key="1">
    <citation type="journal article" date="2023" name="bioRxiv">
        <title>Scaffold-level genome assemblies of two parasitoid biocontrol wasps reveal the parthenogenesis mechanism and an associated novel virus.</title>
        <authorList>
            <person name="Inwood S."/>
            <person name="Skelly J."/>
            <person name="Guhlin J."/>
            <person name="Harrop T."/>
            <person name="Goldson S."/>
            <person name="Dearden P."/>
        </authorList>
    </citation>
    <scope>NUCLEOTIDE SEQUENCE</scope>
    <source>
        <strain evidence="2">Lincoln</strain>
        <tissue evidence="2">Whole body</tissue>
    </source>
</reference>
<gene>
    <name evidence="2" type="ORF">PV327_004720</name>
</gene>
<organism evidence="2 3">
    <name type="scientific">Microctonus hyperodae</name>
    <name type="common">Parasitoid wasp</name>
    <dbReference type="NCBI Taxonomy" id="165561"/>
    <lineage>
        <taxon>Eukaryota</taxon>
        <taxon>Metazoa</taxon>
        <taxon>Ecdysozoa</taxon>
        <taxon>Arthropoda</taxon>
        <taxon>Hexapoda</taxon>
        <taxon>Insecta</taxon>
        <taxon>Pterygota</taxon>
        <taxon>Neoptera</taxon>
        <taxon>Endopterygota</taxon>
        <taxon>Hymenoptera</taxon>
        <taxon>Apocrita</taxon>
        <taxon>Ichneumonoidea</taxon>
        <taxon>Braconidae</taxon>
        <taxon>Euphorinae</taxon>
        <taxon>Microctonus</taxon>
    </lineage>
</organism>
<comment type="caution">
    <text evidence="2">The sequence shown here is derived from an EMBL/GenBank/DDBJ whole genome shotgun (WGS) entry which is preliminary data.</text>
</comment>
<evidence type="ECO:0000313" key="2">
    <source>
        <dbReference type="EMBL" id="KAK0167303.1"/>
    </source>
</evidence>
<dbReference type="EMBL" id="JAQQBR010001832">
    <property type="protein sequence ID" value="KAK0167303.1"/>
    <property type="molecule type" value="Genomic_DNA"/>
</dbReference>
<accession>A0AA39KMT9</accession>
<proteinExistence type="predicted"/>
<feature type="chain" id="PRO_5041466314" evidence="1">
    <location>
        <begin position="18"/>
        <end position="129"/>
    </location>
</feature>
<dbReference type="Proteomes" id="UP001168972">
    <property type="component" value="Unassembled WGS sequence"/>
</dbReference>
<evidence type="ECO:0000256" key="1">
    <source>
        <dbReference type="SAM" id="SignalP"/>
    </source>
</evidence>
<dbReference type="AlphaFoldDB" id="A0AA39KMT9"/>
<keyword evidence="1" id="KW-0732">Signal</keyword>
<feature type="signal peptide" evidence="1">
    <location>
        <begin position="1"/>
        <end position="17"/>
    </location>
</feature>